<accession>A0A0M8KAW5</accession>
<sequence>MRYFARRVLRLREPETLREGIHRRHYGQLIHALLEQTFAQMSAPLTAETLPQVLAQLETIADELFATAPERFGFRPDPLWEWEKISIHRMVRRLLHWEATQSDWPLTTPFKQEQEITFDLPLGECTIRVTGFIDRIDRDESGRLHLFDYKTGSKPINPDEIIKGRHVQLPIYWWGAEHAFQTPVASARFIHVRTCKTSGNLERETFAEHDAAIREKLADVVRHVQAGVFPAVPTQPEKNGRCAGFCTFINFCRCGSRRVVQPTEENQTP</sequence>
<evidence type="ECO:0000313" key="5">
    <source>
        <dbReference type="EMBL" id="GAP63999.1"/>
    </source>
</evidence>
<dbReference type="GO" id="GO:0004386">
    <property type="term" value="F:helicase activity"/>
    <property type="evidence" value="ECO:0007669"/>
    <property type="project" value="UniProtKB-KW"/>
</dbReference>
<name>A0A0M8KAW5_9CHLR</name>
<dbReference type="InterPro" id="IPR038726">
    <property type="entry name" value="PDDEXK_AddAB-type"/>
</dbReference>
<dbReference type="SUPFAM" id="SSF52980">
    <property type="entry name" value="Restriction endonuclease-like"/>
    <property type="match status" value="1"/>
</dbReference>
<dbReference type="InParanoid" id="A0A0M8KAW5"/>
<proteinExistence type="predicted"/>
<dbReference type="Gene3D" id="3.90.320.10">
    <property type="match status" value="1"/>
</dbReference>
<keyword evidence="3" id="KW-0234">DNA repair</keyword>
<dbReference type="AlphaFoldDB" id="A0A0M8KAW5"/>
<dbReference type="Proteomes" id="UP000037784">
    <property type="component" value="Unassembled WGS sequence"/>
</dbReference>
<gene>
    <name evidence="5" type="ORF">ARMA_2422</name>
</gene>
<dbReference type="STRING" id="872965.SE16_15105"/>
<keyword evidence="6" id="KW-1185">Reference proteome</keyword>
<evidence type="ECO:0000256" key="2">
    <source>
        <dbReference type="ARBA" id="ARBA00022806"/>
    </source>
</evidence>
<keyword evidence="2" id="KW-0378">Hydrolase</keyword>
<keyword evidence="1" id="KW-0227">DNA damage</keyword>
<dbReference type="InterPro" id="IPR011335">
    <property type="entry name" value="Restrct_endonuc-II-like"/>
</dbReference>
<comment type="caution">
    <text evidence="5">The sequence shown here is derived from an EMBL/GenBank/DDBJ whole genome shotgun (WGS) entry which is preliminary data.</text>
</comment>
<dbReference type="Pfam" id="PF12705">
    <property type="entry name" value="PDDEXK_1"/>
    <property type="match status" value="1"/>
</dbReference>
<keyword evidence="2" id="KW-0347">Helicase</keyword>
<evidence type="ECO:0000259" key="4">
    <source>
        <dbReference type="Pfam" id="PF12705"/>
    </source>
</evidence>
<keyword evidence="2" id="KW-0067">ATP-binding</keyword>
<dbReference type="GO" id="GO:0006281">
    <property type="term" value="P:DNA repair"/>
    <property type="evidence" value="ECO:0007669"/>
    <property type="project" value="UniProtKB-KW"/>
</dbReference>
<evidence type="ECO:0000256" key="1">
    <source>
        <dbReference type="ARBA" id="ARBA00022763"/>
    </source>
</evidence>
<keyword evidence="2" id="KW-0547">Nucleotide-binding</keyword>
<dbReference type="InterPro" id="IPR011604">
    <property type="entry name" value="PDDEXK-like_dom_sf"/>
</dbReference>
<organism evidence="5 6">
    <name type="scientific">Ardenticatena maritima</name>
    <dbReference type="NCBI Taxonomy" id="872965"/>
    <lineage>
        <taxon>Bacteria</taxon>
        <taxon>Bacillati</taxon>
        <taxon>Chloroflexota</taxon>
        <taxon>Ardenticatenia</taxon>
        <taxon>Ardenticatenales</taxon>
        <taxon>Ardenticatenaceae</taxon>
        <taxon>Ardenticatena</taxon>
    </lineage>
</organism>
<evidence type="ECO:0000313" key="6">
    <source>
        <dbReference type="Proteomes" id="UP000037784"/>
    </source>
</evidence>
<feature type="domain" description="PD-(D/E)XK endonuclease-like" evidence="4">
    <location>
        <begin position="2"/>
        <end position="253"/>
    </location>
</feature>
<dbReference type="EMBL" id="BBZA01000218">
    <property type="protein sequence ID" value="GAP63999.1"/>
    <property type="molecule type" value="Genomic_DNA"/>
</dbReference>
<evidence type="ECO:0000256" key="3">
    <source>
        <dbReference type="ARBA" id="ARBA00023204"/>
    </source>
</evidence>
<reference evidence="6" key="1">
    <citation type="submission" date="2015-08" db="EMBL/GenBank/DDBJ databases">
        <title>Draft Genome Sequence of a Heterotrophic Facultative Anaerobic Bacterium Ardenticatena maritima Strain 110S.</title>
        <authorList>
            <person name="Kawaichi S."/>
            <person name="Yoshida T."/>
            <person name="Sako Y."/>
            <person name="Nakamura R."/>
        </authorList>
    </citation>
    <scope>NUCLEOTIDE SEQUENCE [LARGE SCALE GENOMIC DNA]</scope>
    <source>
        <strain evidence="6">110S</strain>
    </source>
</reference>
<protein>
    <recommendedName>
        <fullName evidence="4">PD-(D/E)XK endonuclease-like domain-containing protein</fullName>
    </recommendedName>
</protein>